<dbReference type="NCBIfam" id="TIGR01737">
    <property type="entry name" value="FGAM_synth_I"/>
    <property type="match status" value="1"/>
</dbReference>
<evidence type="ECO:0000313" key="9">
    <source>
        <dbReference type="EMBL" id="ACI17804.1"/>
    </source>
</evidence>
<dbReference type="GO" id="GO:0005524">
    <property type="term" value="F:ATP binding"/>
    <property type="evidence" value="ECO:0007669"/>
    <property type="project" value="UniProtKB-KW"/>
</dbReference>
<comment type="subunit">
    <text evidence="8">Part of the FGAM synthase complex composed of 1 PurL, 1 PurQ and 2 PurS subunits.</text>
</comment>
<reference evidence="10" key="1">
    <citation type="submission" date="2008-08" db="EMBL/GenBank/DDBJ databases">
        <title>The complete genome sequence of Coprothermobacter proteolyticus strain ATCC 5245 / DSM 5265 / BT.</title>
        <authorList>
            <person name="Dodson R.J."/>
            <person name="Durkin A.S."/>
            <person name="Wu M."/>
            <person name="Eisen J."/>
            <person name="Sutton G."/>
        </authorList>
    </citation>
    <scope>NUCLEOTIDE SEQUENCE [LARGE SCALE GENOMIC DNA]</scope>
    <source>
        <strain evidence="10">ATCC 35245 / DSM 5265 / OCM 4 / BT</strain>
    </source>
</reference>
<dbReference type="SMART" id="SM01211">
    <property type="entry name" value="GATase_5"/>
    <property type="match status" value="1"/>
</dbReference>
<evidence type="ECO:0000256" key="3">
    <source>
        <dbReference type="ARBA" id="ARBA00022741"/>
    </source>
</evidence>
<evidence type="ECO:0000256" key="4">
    <source>
        <dbReference type="ARBA" id="ARBA00022755"/>
    </source>
</evidence>
<organism evidence="9 10">
    <name type="scientific">Coprothermobacter proteolyticus (strain ATCC 35245 / DSM 5265 / OCM 4 / BT)</name>
    <dbReference type="NCBI Taxonomy" id="309798"/>
    <lineage>
        <taxon>Bacteria</taxon>
        <taxon>Pseudomonadati</taxon>
        <taxon>Coprothermobacterota</taxon>
        <taxon>Coprothermobacteria</taxon>
        <taxon>Coprothermobacterales</taxon>
        <taxon>Coprothermobacteraceae</taxon>
        <taxon>Coprothermobacter</taxon>
    </lineage>
</organism>
<evidence type="ECO:0000256" key="6">
    <source>
        <dbReference type="ARBA" id="ARBA00022840"/>
    </source>
</evidence>
<comment type="pathway">
    <text evidence="8">Purine metabolism; IMP biosynthesis via de novo pathway; 5-amino-1-(5-phospho-D-ribosyl)imidazole from N(2)-formyl-N(1)-(5-phospho-D-ribosyl)glycinamide: step 1/2.</text>
</comment>
<keyword evidence="4 8" id="KW-0658">Purine biosynthesis</keyword>
<evidence type="ECO:0000256" key="5">
    <source>
        <dbReference type="ARBA" id="ARBA00022801"/>
    </source>
</evidence>
<evidence type="ECO:0000313" key="10">
    <source>
        <dbReference type="Proteomes" id="UP000001732"/>
    </source>
</evidence>
<dbReference type="RefSeq" id="WP_012544456.1">
    <property type="nucleotide sequence ID" value="NC_011295.1"/>
</dbReference>
<dbReference type="Gene3D" id="3.40.50.880">
    <property type="match status" value="1"/>
</dbReference>
<dbReference type="KEGG" id="cpo:COPRO5265_0193"/>
<keyword evidence="1 8" id="KW-0963">Cytoplasm</keyword>
<dbReference type="PANTHER" id="PTHR47552">
    <property type="entry name" value="PHOSPHORIBOSYLFORMYLGLYCINAMIDINE SYNTHASE SUBUNIT PURQ"/>
    <property type="match status" value="1"/>
</dbReference>
<dbReference type="PROSITE" id="PS51273">
    <property type="entry name" value="GATASE_TYPE_1"/>
    <property type="match status" value="1"/>
</dbReference>
<evidence type="ECO:0000256" key="2">
    <source>
        <dbReference type="ARBA" id="ARBA00022598"/>
    </source>
</evidence>
<keyword evidence="3 8" id="KW-0547">Nucleotide-binding</keyword>
<dbReference type="EMBL" id="CP001145">
    <property type="protein sequence ID" value="ACI17804.1"/>
    <property type="molecule type" value="Genomic_DNA"/>
</dbReference>
<keyword evidence="2 8" id="KW-0436">Ligase</keyword>
<dbReference type="SUPFAM" id="SSF52317">
    <property type="entry name" value="Class I glutamine amidotransferase-like"/>
    <property type="match status" value="1"/>
</dbReference>
<dbReference type="PANTHER" id="PTHR47552:SF1">
    <property type="entry name" value="PHOSPHORIBOSYLFORMYLGLYCINAMIDINE SYNTHASE SUBUNIT PURQ"/>
    <property type="match status" value="1"/>
</dbReference>
<dbReference type="UniPathway" id="UPA00074">
    <property type="reaction ID" value="UER00128"/>
</dbReference>
<dbReference type="GO" id="GO:0004359">
    <property type="term" value="F:glutaminase activity"/>
    <property type="evidence" value="ECO:0007669"/>
    <property type="project" value="UniProtKB-EC"/>
</dbReference>
<dbReference type="Proteomes" id="UP000001732">
    <property type="component" value="Chromosome"/>
</dbReference>
<comment type="catalytic activity">
    <reaction evidence="8">
        <text>N(2)-formyl-N(1)-(5-phospho-beta-D-ribosyl)glycinamide + L-glutamine + ATP + H2O = 2-formamido-N(1)-(5-O-phospho-beta-D-ribosyl)acetamidine + L-glutamate + ADP + phosphate + H(+)</text>
        <dbReference type="Rhea" id="RHEA:17129"/>
        <dbReference type="ChEBI" id="CHEBI:15377"/>
        <dbReference type="ChEBI" id="CHEBI:15378"/>
        <dbReference type="ChEBI" id="CHEBI:29985"/>
        <dbReference type="ChEBI" id="CHEBI:30616"/>
        <dbReference type="ChEBI" id="CHEBI:43474"/>
        <dbReference type="ChEBI" id="CHEBI:58359"/>
        <dbReference type="ChEBI" id="CHEBI:147286"/>
        <dbReference type="ChEBI" id="CHEBI:147287"/>
        <dbReference type="ChEBI" id="CHEBI:456216"/>
        <dbReference type="EC" id="6.3.5.3"/>
    </reaction>
</comment>
<dbReference type="STRING" id="309798.COPRO5265_0193"/>
<keyword evidence="6 8" id="KW-0067">ATP-binding</keyword>
<dbReference type="GO" id="GO:0006189">
    <property type="term" value="P:'de novo' IMP biosynthetic process"/>
    <property type="evidence" value="ECO:0007669"/>
    <property type="project" value="UniProtKB-UniRule"/>
</dbReference>
<dbReference type="Pfam" id="PF13507">
    <property type="entry name" value="GATase_5"/>
    <property type="match status" value="1"/>
</dbReference>
<dbReference type="CDD" id="cd01740">
    <property type="entry name" value="GATase1_FGAR_AT"/>
    <property type="match status" value="1"/>
</dbReference>
<dbReference type="InterPro" id="IPR029062">
    <property type="entry name" value="Class_I_gatase-like"/>
</dbReference>
<name>B5Y716_COPPD</name>
<keyword evidence="7 8" id="KW-0315">Glutamine amidotransferase</keyword>
<evidence type="ECO:0000256" key="8">
    <source>
        <dbReference type="HAMAP-Rule" id="MF_00421"/>
    </source>
</evidence>
<comment type="function">
    <text evidence="8">Part of the phosphoribosylformylglycinamidine synthase complex involved in the purines biosynthetic pathway. Catalyzes the ATP-dependent conversion of formylglycinamide ribonucleotide (FGAR) and glutamine to yield formylglycinamidine ribonucleotide (FGAM) and glutamate. The FGAM synthase complex is composed of three subunits. PurQ produces an ammonia molecule by converting glutamine to glutamate. PurL transfers the ammonia molecule to FGAR to form FGAM in an ATP-dependent manner. PurS interacts with PurQ and PurL and is thought to assist in the transfer of the ammonia molecule from PurQ to PurL.</text>
</comment>
<sequence>MKTFGIIVLPGSNCDSDCFYAVRDYLNQDAQYVWHEERNLDKYDVLMIPGGFSYGDYLRPGALARFSPAVDALVKEAEKGKLVVGICNGFQVLTELGLLPGALMRNKNLKFICKYVDVQVENAHTPFTSRLKMGQTIKLPVAHKDGNYYVDEDTLQQLKKNGQVVLRYSEDVNGSVDRIAAVTNRQGNVVGMMPHPERACDPLLGSSDGMYILGSMLDHLLKGGF</sequence>
<comment type="subcellular location">
    <subcellularLocation>
        <location evidence="8">Cytoplasm</location>
    </subcellularLocation>
</comment>
<accession>B5Y716</accession>
<evidence type="ECO:0000256" key="7">
    <source>
        <dbReference type="ARBA" id="ARBA00022962"/>
    </source>
</evidence>
<dbReference type="OrthoDB" id="9804441at2"/>
<keyword evidence="5 8" id="KW-0378">Hydrolase</keyword>
<dbReference type="HOGENOM" id="CLU_001031_3_1_9"/>
<dbReference type="InterPro" id="IPR010075">
    <property type="entry name" value="PRibForGlyAmidine_synth_PurQ"/>
</dbReference>
<dbReference type="eggNOG" id="COG0047">
    <property type="taxonomic scope" value="Bacteria"/>
</dbReference>
<gene>
    <name evidence="8 9" type="primary">purQ</name>
    <name evidence="9" type="ordered locus">COPRO5265_0193</name>
</gene>
<dbReference type="PIRSF" id="PIRSF001586">
    <property type="entry name" value="FGAM_synth_I"/>
    <property type="match status" value="1"/>
</dbReference>
<dbReference type="EC" id="3.5.1.2" evidence="8"/>
<dbReference type="HAMAP" id="MF_00421">
    <property type="entry name" value="PurQ"/>
    <property type="match status" value="1"/>
</dbReference>
<feature type="active site" description="Nucleophile" evidence="8">
    <location>
        <position position="87"/>
    </location>
</feature>
<feature type="active site" evidence="8">
    <location>
        <position position="197"/>
    </location>
</feature>
<dbReference type="NCBIfam" id="NF002957">
    <property type="entry name" value="PRK03619.1"/>
    <property type="match status" value="1"/>
</dbReference>
<dbReference type="EC" id="6.3.5.3" evidence="8"/>
<protein>
    <recommendedName>
        <fullName evidence="8">Phosphoribosylformylglycinamidine synthase subunit PurQ</fullName>
        <shortName evidence="8">FGAM synthase</shortName>
        <ecNumber evidence="8">6.3.5.3</ecNumber>
    </recommendedName>
    <alternativeName>
        <fullName evidence="8">Formylglycinamide ribonucleotide amidotransferase subunit I</fullName>
        <shortName evidence="8">FGAR amidotransferase I</shortName>
        <shortName evidence="8">FGAR-AT I</shortName>
    </alternativeName>
    <alternativeName>
        <fullName evidence="8">Glutaminase PurQ</fullName>
        <ecNumber evidence="8">3.5.1.2</ecNumber>
    </alternativeName>
    <alternativeName>
        <fullName evidence="8">Phosphoribosylformylglycinamidine synthase subunit I</fullName>
    </alternativeName>
</protein>
<dbReference type="GO" id="GO:0005737">
    <property type="term" value="C:cytoplasm"/>
    <property type="evidence" value="ECO:0007669"/>
    <property type="project" value="UniProtKB-SubCell"/>
</dbReference>
<comment type="catalytic activity">
    <reaction evidence="8">
        <text>L-glutamine + H2O = L-glutamate + NH4(+)</text>
        <dbReference type="Rhea" id="RHEA:15889"/>
        <dbReference type="ChEBI" id="CHEBI:15377"/>
        <dbReference type="ChEBI" id="CHEBI:28938"/>
        <dbReference type="ChEBI" id="CHEBI:29985"/>
        <dbReference type="ChEBI" id="CHEBI:58359"/>
        <dbReference type="EC" id="3.5.1.2"/>
    </reaction>
</comment>
<dbReference type="GO" id="GO:0004642">
    <property type="term" value="F:phosphoribosylformylglycinamidine synthase activity"/>
    <property type="evidence" value="ECO:0007669"/>
    <property type="project" value="UniProtKB-UniRule"/>
</dbReference>
<proteinExistence type="inferred from homology"/>
<keyword evidence="10" id="KW-1185">Reference proteome</keyword>
<feature type="active site" evidence="8">
    <location>
        <position position="195"/>
    </location>
</feature>
<evidence type="ECO:0000256" key="1">
    <source>
        <dbReference type="ARBA" id="ARBA00022490"/>
    </source>
</evidence>
<reference evidence="9 10" key="2">
    <citation type="journal article" date="2014" name="Genome Announc.">
        <title>Complete Genome Sequence of Coprothermobacter proteolyticus DSM 5265.</title>
        <authorList>
            <person name="Alexiev A."/>
            <person name="Coil D.A."/>
            <person name="Badger J.H."/>
            <person name="Enticknap J."/>
            <person name="Ward N."/>
            <person name="Robb F.T."/>
            <person name="Eisen J.A."/>
        </authorList>
    </citation>
    <scope>NUCLEOTIDE SEQUENCE [LARGE SCALE GENOMIC DNA]</scope>
    <source>
        <strain evidence="10">ATCC 35245 / DSM 5265 / OCM 4 / BT</strain>
    </source>
</reference>
<dbReference type="AlphaFoldDB" id="B5Y716"/>